<dbReference type="EMBL" id="AB924576">
    <property type="protein sequence ID" value="BAT23705.1"/>
    <property type="molecule type" value="Genomic_DNA"/>
</dbReference>
<evidence type="ECO:0000313" key="1">
    <source>
        <dbReference type="EMBL" id="BAT23705.1"/>
    </source>
</evidence>
<organism evidence="1">
    <name type="scientific">Klebsiella sp. 8414</name>
    <dbReference type="NCBI Taxonomy" id="1497814"/>
    <lineage>
        <taxon>Bacteria</taxon>
        <taxon>Pseudomonadati</taxon>
        <taxon>Pseudomonadota</taxon>
        <taxon>Gammaproteobacteria</taxon>
        <taxon>Enterobacterales</taxon>
        <taxon>Enterobacteriaceae</taxon>
        <taxon>Klebsiella/Raoultella group</taxon>
        <taxon>Klebsiella</taxon>
    </lineage>
</organism>
<dbReference type="AlphaFoldDB" id="A0A0N7KWC1"/>
<reference evidence="1" key="2">
    <citation type="journal article" date="2015" name="Sci. Rep.">
        <title>Genetic analysis of capsular polysaccharide synthesis gene clusters in 79 capsular types of Klebsiella spp.</title>
        <authorList>
            <person name="Pan Y.J."/>
            <person name="Lin T.L."/>
            <person name="Chen C.T."/>
            <person name="Chen Y.Y."/>
            <person name="Hsieh P.F."/>
            <person name="Hsu C.R."/>
            <person name="Wu M.C."/>
            <person name="Wang J.T."/>
        </authorList>
    </citation>
    <scope>NUCLEOTIDE SEQUENCE</scope>
    <source>
        <strain evidence="1">8414</strain>
    </source>
</reference>
<sequence length="111" mass="12574">MFYVQIVPDDFVMQLHRFGERQGLPSQPCQMLSQIQVMSLNALSVTLADNVQLSLQAGFIQRPAIRHPYHDLKGRQQAQKTLQCGQSAFTEDVGYHHPAYPVIRVKQPALT</sequence>
<reference evidence="1" key="1">
    <citation type="submission" date="2014-04" db="EMBL/GenBank/DDBJ databases">
        <authorList>
            <person name="Harrison E."/>
        </authorList>
    </citation>
    <scope>NUCLEOTIDE SEQUENCE</scope>
    <source>
        <strain evidence="1">8414</strain>
    </source>
</reference>
<accession>A0A0N7KWC1</accession>
<proteinExistence type="predicted"/>
<name>A0A0N7KWC1_9ENTR</name>
<protein>
    <submittedName>
        <fullName evidence="1">Transposase</fullName>
    </submittedName>
</protein>